<proteinExistence type="inferred from homology"/>
<keyword evidence="5" id="KW-0175">Coiled coil</keyword>
<dbReference type="Pfam" id="PF05823">
    <property type="entry name" value="Gp-FAR-1"/>
    <property type="match status" value="1"/>
</dbReference>
<evidence type="ECO:0000256" key="3">
    <source>
        <dbReference type="ARBA" id="ARBA00022525"/>
    </source>
</evidence>
<dbReference type="GO" id="GO:0005576">
    <property type="term" value="C:extracellular region"/>
    <property type="evidence" value="ECO:0007669"/>
    <property type="project" value="UniProtKB-SubCell"/>
</dbReference>
<gene>
    <name evidence="7" type="ORF">CYNAS_LOCUS10221</name>
</gene>
<dbReference type="Proteomes" id="UP001176961">
    <property type="component" value="Unassembled WGS sequence"/>
</dbReference>
<evidence type="ECO:0000256" key="1">
    <source>
        <dbReference type="ARBA" id="ARBA00004613"/>
    </source>
</evidence>
<accession>A0AA36GU93</accession>
<comment type="similarity">
    <text evidence="2">Belongs to the fatty-acid and retinol-binding protein (FARBP) family.</text>
</comment>
<evidence type="ECO:0000256" key="4">
    <source>
        <dbReference type="ARBA" id="ARBA00022729"/>
    </source>
</evidence>
<dbReference type="AlphaFoldDB" id="A0AA36GU93"/>
<dbReference type="InterPro" id="IPR008632">
    <property type="entry name" value="Gp-FAR-1"/>
</dbReference>
<evidence type="ECO:0000313" key="7">
    <source>
        <dbReference type="EMBL" id="CAJ0598238.1"/>
    </source>
</evidence>
<protein>
    <submittedName>
        <fullName evidence="7">Uncharacterized protein</fullName>
    </submittedName>
</protein>
<comment type="caution">
    <text evidence="7">The sequence shown here is derived from an EMBL/GenBank/DDBJ whole genome shotgun (WGS) entry which is preliminary data.</text>
</comment>
<evidence type="ECO:0000313" key="8">
    <source>
        <dbReference type="Proteomes" id="UP001176961"/>
    </source>
</evidence>
<evidence type="ECO:0000256" key="6">
    <source>
        <dbReference type="ARBA" id="ARBA00023121"/>
    </source>
</evidence>
<evidence type="ECO:0000256" key="2">
    <source>
        <dbReference type="ARBA" id="ARBA00006648"/>
    </source>
</evidence>
<organism evidence="7 8">
    <name type="scientific">Cylicocyclus nassatus</name>
    <name type="common">Nematode worm</name>
    <dbReference type="NCBI Taxonomy" id="53992"/>
    <lineage>
        <taxon>Eukaryota</taxon>
        <taxon>Metazoa</taxon>
        <taxon>Ecdysozoa</taxon>
        <taxon>Nematoda</taxon>
        <taxon>Chromadorea</taxon>
        <taxon>Rhabditida</taxon>
        <taxon>Rhabditina</taxon>
        <taxon>Rhabditomorpha</taxon>
        <taxon>Strongyloidea</taxon>
        <taxon>Strongylidae</taxon>
        <taxon>Cylicocyclus</taxon>
    </lineage>
</organism>
<name>A0AA36GU93_CYLNA</name>
<comment type="subcellular location">
    <subcellularLocation>
        <location evidence="1">Secreted</location>
    </subcellularLocation>
</comment>
<dbReference type="EMBL" id="CATQJL010000223">
    <property type="protein sequence ID" value="CAJ0598238.1"/>
    <property type="molecule type" value="Genomic_DNA"/>
</dbReference>
<keyword evidence="6" id="KW-0446">Lipid-binding</keyword>
<reference evidence="7" key="1">
    <citation type="submission" date="2023-07" db="EMBL/GenBank/DDBJ databases">
        <authorList>
            <consortium name="CYATHOMIX"/>
        </authorList>
    </citation>
    <scope>NUCLEOTIDE SEQUENCE</scope>
    <source>
        <strain evidence="7">N/A</strain>
    </source>
</reference>
<dbReference type="Gene3D" id="1.20.120.1100">
    <property type="match status" value="1"/>
</dbReference>
<keyword evidence="8" id="KW-1185">Reference proteome</keyword>
<sequence length="233" mass="27150">MKLKFENIGENTERHRLQTNYKGSRAKDEKRYIRLFFQEMMKLLIAILYLASAASNSNMSEVSNFTKTDMELPLFKANMFAMKAFLKVWWFTAELMGEDILYSFSREERAVLEKIVSTIKLRSEEEFFAELIKKSADLGARVKNMFDLRKKQLAELKPEAQAFVENITEFMWNSKFLDEYKALPDSAADEFTLGFVEKFNALSDDVKENIKEKIPALAAFLTSEEATKRLQEH</sequence>
<evidence type="ECO:0000256" key="5">
    <source>
        <dbReference type="ARBA" id="ARBA00023054"/>
    </source>
</evidence>
<keyword evidence="4" id="KW-0732">Signal</keyword>
<dbReference type="GO" id="GO:0008289">
    <property type="term" value="F:lipid binding"/>
    <property type="evidence" value="ECO:0007669"/>
    <property type="project" value="UniProtKB-KW"/>
</dbReference>
<keyword evidence="3" id="KW-0964">Secreted</keyword>